<sequence length="82" mass="9676">MGYLNGYKFQLSIMQNNPYSNNYTSRWRNHSNFSWNNNQASSSALKPNFPLGFPPQAKSPMLEKKPTMEEMFMQFMQKMMPI</sequence>
<keyword evidence="2" id="KW-1185">Reference proteome</keyword>
<dbReference type="Proteomes" id="UP000026915">
    <property type="component" value="Chromosome 2"/>
</dbReference>
<dbReference type="Gramene" id="EOY00157">
    <property type="protein sequence ID" value="EOY00157"/>
    <property type="gene ID" value="TCM_009784"/>
</dbReference>
<evidence type="ECO:0000313" key="2">
    <source>
        <dbReference type="Proteomes" id="UP000026915"/>
    </source>
</evidence>
<protein>
    <submittedName>
        <fullName evidence="1">Uncharacterized protein</fullName>
    </submittedName>
</protein>
<accession>A0A061E762</accession>
<dbReference type="AlphaFoldDB" id="A0A061E762"/>
<gene>
    <name evidence="1" type="ORF">TCM_009784</name>
</gene>
<dbReference type="HOGENOM" id="CLU_2563011_0_0_1"/>
<reference evidence="1 2" key="1">
    <citation type="journal article" date="2013" name="Genome Biol.">
        <title>The genome sequence of the most widely cultivated cacao type and its use to identify candidate genes regulating pod color.</title>
        <authorList>
            <person name="Motamayor J.C."/>
            <person name="Mockaitis K."/>
            <person name="Schmutz J."/>
            <person name="Haiminen N."/>
            <person name="Iii D.L."/>
            <person name="Cornejo O."/>
            <person name="Findley S.D."/>
            <person name="Zheng P."/>
            <person name="Utro F."/>
            <person name="Royaert S."/>
            <person name="Saski C."/>
            <person name="Jenkins J."/>
            <person name="Podicheti R."/>
            <person name="Zhao M."/>
            <person name="Scheffler B.E."/>
            <person name="Stack J.C."/>
            <person name="Feltus F.A."/>
            <person name="Mustiga G.M."/>
            <person name="Amores F."/>
            <person name="Phillips W."/>
            <person name="Marelli J.P."/>
            <person name="May G.D."/>
            <person name="Shapiro H."/>
            <person name="Ma J."/>
            <person name="Bustamante C.D."/>
            <person name="Schnell R.J."/>
            <person name="Main D."/>
            <person name="Gilbert D."/>
            <person name="Parida L."/>
            <person name="Kuhn D.N."/>
        </authorList>
    </citation>
    <scope>NUCLEOTIDE SEQUENCE [LARGE SCALE GENOMIC DNA]</scope>
    <source>
        <strain evidence="2">cv. Matina 1-6</strain>
    </source>
</reference>
<organism evidence="1 2">
    <name type="scientific">Theobroma cacao</name>
    <name type="common">Cacao</name>
    <name type="synonym">Cocoa</name>
    <dbReference type="NCBI Taxonomy" id="3641"/>
    <lineage>
        <taxon>Eukaryota</taxon>
        <taxon>Viridiplantae</taxon>
        <taxon>Streptophyta</taxon>
        <taxon>Embryophyta</taxon>
        <taxon>Tracheophyta</taxon>
        <taxon>Spermatophyta</taxon>
        <taxon>Magnoliopsida</taxon>
        <taxon>eudicotyledons</taxon>
        <taxon>Gunneridae</taxon>
        <taxon>Pentapetalae</taxon>
        <taxon>rosids</taxon>
        <taxon>malvids</taxon>
        <taxon>Malvales</taxon>
        <taxon>Malvaceae</taxon>
        <taxon>Byttnerioideae</taxon>
        <taxon>Theobroma</taxon>
    </lineage>
</organism>
<proteinExistence type="predicted"/>
<dbReference type="EMBL" id="CM001880">
    <property type="protein sequence ID" value="EOY00157.1"/>
    <property type="molecule type" value="Genomic_DNA"/>
</dbReference>
<name>A0A061E762_THECC</name>
<evidence type="ECO:0000313" key="1">
    <source>
        <dbReference type="EMBL" id="EOY00157.1"/>
    </source>
</evidence>
<dbReference type="InParanoid" id="A0A061E762"/>